<dbReference type="GO" id="GO:0003677">
    <property type="term" value="F:DNA binding"/>
    <property type="evidence" value="ECO:0007669"/>
    <property type="project" value="UniProtKB-KW"/>
</dbReference>
<dbReference type="InterPro" id="IPR050389">
    <property type="entry name" value="LysR-type_TF"/>
</dbReference>
<keyword evidence="4" id="KW-0804">Transcription</keyword>
<evidence type="ECO:0000256" key="3">
    <source>
        <dbReference type="ARBA" id="ARBA00023125"/>
    </source>
</evidence>
<dbReference type="GO" id="GO:0003700">
    <property type="term" value="F:DNA-binding transcription factor activity"/>
    <property type="evidence" value="ECO:0007669"/>
    <property type="project" value="InterPro"/>
</dbReference>
<dbReference type="InterPro" id="IPR037402">
    <property type="entry name" value="YidZ_PBP2"/>
</dbReference>
<dbReference type="OrthoDB" id="8839911at2"/>
<dbReference type="STRING" id="207949.RED65_10624"/>
<organism evidence="6 7">
    <name type="scientific">Bermanella marisrubri</name>
    <dbReference type="NCBI Taxonomy" id="207949"/>
    <lineage>
        <taxon>Bacteria</taxon>
        <taxon>Pseudomonadati</taxon>
        <taxon>Pseudomonadota</taxon>
        <taxon>Gammaproteobacteria</taxon>
        <taxon>Oceanospirillales</taxon>
        <taxon>Oceanospirillaceae</taxon>
        <taxon>Bermanella</taxon>
    </lineage>
</organism>
<comment type="similarity">
    <text evidence="1">Belongs to the LysR transcriptional regulatory family.</text>
</comment>
<evidence type="ECO:0000256" key="4">
    <source>
        <dbReference type="ARBA" id="ARBA00023163"/>
    </source>
</evidence>
<dbReference type="Pfam" id="PF00126">
    <property type="entry name" value="HTH_1"/>
    <property type="match status" value="1"/>
</dbReference>
<dbReference type="PANTHER" id="PTHR30118:SF15">
    <property type="entry name" value="TRANSCRIPTIONAL REGULATORY PROTEIN"/>
    <property type="match status" value="1"/>
</dbReference>
<protein>
    <submittedName>
        <fullName evidence="6">Probable transcriptional regulator</fullName>
    </submittedName>
</protein>
<proteinExistence type="inferred from homology"/>
<dbReference type="HOGENOM" id="CLU_039613_39_0_6"/>
<dbReference type="RefSeq" id="WP_007017262.1">
    <property type="nucleotide sequence ID" value="NZ_CH724113.1"/>
</dbReference>
<dbReference type="AlphaFoldDB" id="Q1N5V1"/>
<dbReference type="InterPro" id="IPR000847">
    <property type="entry name" value="LysR_HTH_N"/>
</dbReference>
<dbReference type="Gene3D" id="1.10.10.10">
    <property type="entry name" value="Winged helix-like DNA-binding domain superfamily/Winged helix DNA-binding domain"/>
    <property type="match status" value="1"/>
</dbReference>
<keyword evidence="2" id="KW-0805">Transcription regulation</keyword>
<accession>Q1N5V1</accession>
<dbReference type="PROSITE" id="PS50931">
    <property type="entry name" value="HTH_LYSR"/>
    <property type="match status" value="1"/>
</dbReference>
<evidence type="ECO:0000256" key="1">
    <source>
        <dbReference type="ARBA" id="ARBA00009437"/>
    </source>
</evidence>
<dbReference type="Pfam" id="PF03466">
    <property type="entry name" value="LysR_substrate"/>
    <property type="match status" value="1"/>
</dbReference>
<dbReference type="Gene3D" id="3.40.190.10">
    <property type="entry name" value="Periplasmic binding protein-like II"/>
    <property type="match status" value="2"/>
</dbReference>
<dbReference type="EMBL" id="AAQH01000001">
    <property type="protein sequence ID" value="EAT13841.1"/>
    <property type="molecule type" value="Genomic_DNA"/>
</dbReference>
<dbReference type="InterPro" id="IPR036388">
    <property type="entry name" value="WH-like_DNA-bd_sf"/>
</dbReference>
<reference evidence="6 7" key="1">
    <citation type="submission" date="2006-03" db="EMBL/GenBank/DDBJ databases">
        <authorList>
            <person name="Pinhassi J."/>
            <person name="Pedros-Alio C."/>
            <person name="Ferriera S."/>
            <person name="Johnson J."/>
            <person name="Kravitz S."/>
            <person name="Halpern A."/>
            <person name="Remington K."/>
            <person name="Beeson K."/>
            <person name="Tran B."/>
            <person name="Rogers Y.-H."/>
            <person name="Friedman R."/>
            <person name="Venter J.C."/>
        </authorList>
    </citation>
    <scope>NUCLEOTIDE SEQUENCE [LARGE SCALE GENOMIC DNA]</scope>
    <source>
        <strain evidence="6 7">RED65</strain>
    </source>
</reference>
<dbReference type="Proteomes" id="UP000004263">
    <property type="component" value="Unassembled WGS sequence"/>
</dbReference>
<evidence type="ECO:0000256" key="2">
    <source>
        <dbReference type="ARBA" id="ARBA00023015"/>
    </source>
</evidence>
<keyword evidence="3" id="KW-0238">DNA-binding</keyword>
<evidence type="ECO:0000313" key="6">
    <source>
        <dbReference type="EMBL" id="EAT13841.1"/>
    </source>
</evidence>
<evidence type="ECO:0000259" key="5">
    <source>
        <dbReference type="PROSITE" id="PS50931"/>
    </source>
</evidence>
<dbReference type="InterPro" id="IPR005119">
    <property type="entry name" value="LysR_subst-bd"/>
</dbReference>
<evidence type="ECO:0000313" key="7">
    <source>
        <dbReference type="Proteomes" id="UP000004263"/>
    </source>
</evidence>
<dbReference type="SUPFAM" id="SSF46785">
    <property type="entry name" value="Winged helix' DNA-binding domain"/>
    <property type="match status" value="1"/>
</dbReference>
<dbReference type="InterPro" id="IPR036390">
    <property type="entry name" value="WH_DNA-bd_sf"/>
</dbReference>
<feature type="domain" description="HTH lysR-type" evidence="5">
    <location>
        <begin position="7"/>
        <end position="64"/>
    </location>
</feature>
<dbReference type="SUPFAM" id="SSF53850">
    <property type="entry name" value="Periplasmic binding protein-like II"/>
    <property type="match status" value="1"/>
</dbReference>
<comment type="caution">
    <text evidence="6">The sequence shown here is derived from an EMBL/GenBank/DDBJ whole genome shotgun (WGS) entry which is preliminary data.</text>
</comment>
<dbReference type="CDD" id="cd08417">
    <property type="entry name" value="PBP2_Nitroaromatics_like"/>
    <property type="match status" value="1"/>
</dbReference>
<keyword evidence="7" id="KW-1185">Reference proteome</keyword>
<name>Q1N5V1_9GAMM</name>
<dbReference type="PANTHER" id="PTHR30118">
    <property type="entry name" value="HTH-TYPE TRANSCRIPTIONAL REGULATOR LEUO-RELATED"/>
    <property type="match status" value="1"/>
</dbReference>
<sequence>MNQFHQLDLNLLRVFDALMRERSVSLAAQQLFLSQSATSHALNRLREALNDPLLVRTPSGMMPSEFAERITPQIRQALAQLQTALEQSRDFTPKISQRRFVVHTTDYVECVVLPPLIAKLKREAPGVGIEVGILSKDLPLEELATGDVDLLLGFSNYMDFPKQLNQETWWQDELVALANPQFHNDFAKHKALTLSQVVETPHVFHSPLGERQSVIDHWLQSKKQKRTIAVTSQSYFSAAAIVSSAPYLMVIPKRVANQLSKALPLRVYALPLDAPKAHLNFVYHPIKQQDPGLKWLIDEIKATATQ</sequence>
<gene>
    <name evidence="6" type="ORF">RED65_10624</name>
</gene>